<proteinExistence type="predicted"/>
<keyword evidence="3" id="KW-1185">Reference proteome</keyword>
<organism evidence="2 3">
    <name type="scientific">Dreissena polymorpha</name>
    <name type="common">Zebra mussel</name>
    <name type="synonym">Mytilus polymorpha</name>
    <dbReference type="NCBI Taxonomy" id="45954"/>
    <lineage>
        <taxon>Eukaryota</taxon>
        <taxon>Metazoa</taxon>
        <taxon>Spiralia</taxon>
        <taxon>Lophotrochozoa</taxon>
        <taxon>Mollusca</taxon>
        <taxon>Bivalvia</taxon>
        <taxon>Autobranchia</taxon>
        <taxon>Heteroconchia</taxon>
        <taxon>Euheterodonta</taxon>
        <taxon>Imparidentia</taxon>
        <taxon>Neoheterodontei</taxon>
        <taxon>Myida</taxon>
        <taxon>Dreissenoidea</taxon>
        <taxon>Dreissenidae</taxon>
        <taxon>Dreissena</taxon>
    </lineage>
</organism>
<evidence type="ECO:0000256" key="1">
    <source>
        <dbReference type="SAM" id="SignalP"/>
    </source>
</evidence>
<dbReference type="AlphaFoldDB" id="A0A9D4IMC6"/>
<feature type="signal peptide" evidence="1">
    <location>
        <begin position="1"/>
        <end position="20"/>
    </location>
</feature>
<dbReference type="EMBL" id="JAIWYP010000008">
    <property type="protein sequence ID" value="KAH3779720.1"/>
    <property type="molecule type" value="Genomic_DNA"/>
</dbReference>
<feature type="chain" id="PRO_5039194824" evidence="1">
    <location>
        <begin position="21"/>
        <end position="94"/>
    </location>
</feature>
<protein>
    <submittedName>
        <fullName evidence="2">Uncharacterized protein</fullName>
    </submittedName>
</protein>
<dbReference type="Proteomes" id="UP000828390">
    <property type="component" value="Unassembled WGS sequence"/>
</dbReference>
<comment type="caution">
    <text evidence="2">The sequence shown here is derived from an EMBL/GenBank/DDBJ whole genome shotgun (WGS) entry which is preliminary data.</text>
</comment>
<keyword evidence="1" id="KW-0732">Signal</keyword>
<evidence type="ECO:0000313" key="2">
    <source>
        <dbReference type="EMBL" id="KAH3779720.1"/>
    </source>
</evidence>
<reference evidence="2" key="1">
    <citation type="journal article" date="2019" name="bioRxiv">
        <title>The Genome of the Zebra Mussel, Dreissena polymorpha: A Resource for Invasive Species Research.</title>
        <authorList>
            <person name="McCartney M.A."/>
            <person name="Auch B."/>
            <person name="Kono T."/>
            <person name="Mallez S."/>
            <person name="Zhang Y."/>
            <person name="Obille A."/>
            <person name="Becker A."/>
            <person name="Abrahante J.E."/>
            <person name="Garbe J."/>
            <person name="Badalamenti J.P."/>
            <person name="Herman A."/>
            <person name="Mangelson H."/>
            <person name="Liachko I."/>
            <person name="Sullivan S."/>
            <person name="Sone E.D."/>
            <person name="Koren S."/>
            <person name="Silverstein K.A.T."/>
            <person name="Beckman K.B."/>
            <person name="Gohl D.M."/>
        </authorList>
    </citation>
    <scope>NUCLEOTIDE SEQUENCE</scope>
    <source>
        <strain evidence="2">Duluth1</strain>
        <tissue evidence="2">Whole animal</tissue>
    </source>
</reference>
<accession>A0A9D4IMC6</accession>
<sequence>MANTFTMILVVATVVVYAHAQWDTFPLGRGKESPRGVVDMVPSDLEVKEIPTEECLLDRPKKIMTNMNNSTIAVAFPYEELHVGRVCFILLSQI</sequence>
<reference evidence="2" key="2">
    <citation type="submission" date="2020-11" db="EMBL/GenBank/DDBJ databases">
        <authorList>
            <person name="McCartney M.A."/>
            <person name="Auch B."/>
            <person name="Kono T."/>
            <person name="Mallez S."/>
            <person name="Becker A."/>
            <person name="Gohl D.M."/>
            <person name="Silverstein K.A.T."/>
            <person name="Koren S."/>
            <person name="Bechman K.B."/>
            <person name="Herman A."/>
            <person name="Abrahante J.E."/>
            <person name="Garbe J."/>
        </authorList>
    </citation>
    <scope>NUCLEOTIDE SEQUENCE</scope>
    <source>
        <strain evidence="2">Duluth1</strain>
        <tissue evidence="2">Whole animal</tissue>
    </source>
</reference>
<gene>
    <name evidence="2" type="ORF">DPMN_157527</name>
</gene>
<evidence type="ECO:0000313" key="3">
    <source>
        <dbReference type="Proteomes" id="UP000828390"/>
    </source>
</evidence>
<name>A0A9D4IMC6_DREPO</name>